<name>A0A347W5N5_9HELI</name>
<reference evidence="2 3" key="1">
    <citation type="journal article" date="2014" name="Genome Announc.">
        <title>Draft genome sequences of eight enterohepatic helicobacter species isolated from both laboratory and wild rodents.</title>
        <authorList>
            <person name="Sheh A."/>
            <person name="Shen Z."/>
            <person name="Fox J.G."/>
        </authorList>
    </citation>
    <scope>NUCLEOTIDE SEQUENCE [LARGE SCALE GENOMIC DNA]</scope>
    <source>
        <strain evidence="2 3">MIT 97-6194</strain>
    </source>
</reference>
<comment type="caution">
    <text evidence="2">The sequence shown here is derived from an EMBL/GenBank/DDBJ whole genome shotgun (WGS) entry which is preliminary data.</text>
</comment>
<dbReference type="Proteomes" id="UP000477070">
    <property type="component" value="Unassembled WGS sequence"/>
</dbReference>
<dbReference type="OrthoDB" id="37047at2"/>
<keyword evidence="3" id="KW-1185">Reference proteome</keyword>
<dbReference type="Proteomes" id="UP000029714">
    <property type="component" value="Unassembled WGS sequence"/>
</dbReference>
<reference evidence="1 4" key="4">
    <citation type="submission" date="2019-12" db="EMBL/GenBank/DDBJ databases">
        <title>Multi-Generational Helicobacter saguini Isolates.</title>
        <authorList>
            <person name="Mannion A."/>
            <person name="Shen Z."/>
            <person name="Fox J.G."/>
        </authorList>
    </citation>
    <scope>NUCLEOTIDE SEQUENCE [LARGE SCALE GENOMIC DNA]</scope>
    <source>
        <strain evidence="1">16-048</strain>
        <strain evidence="4">16-048 (F4)</strain>
    </source>
</reference>
<sequence length="255" mass="30055">MKISYLHKLDSKDLIIFFAGFGSNPCHFSHLDSKFDVVMIYDYADFFIEFMSEKSSKINNFIPTQSYENLYLIAFSMGVCVASQILDSNMLNFKRKIAINGSNYGINDIFGIKEKTFKFTMKHFKLDDFKMKLFGLDSKIDFKDFIESKLGNLEFSSENVLKNELESLYNFIKKRNLIESKNLKENEFFWNLALISKQDLIFPQQNCLNFFENLRDLQDSKKLENLEQNSIKITQINAPHFPFFTFKSWDEICQM</sequence>
<dbReference type="Pfam" id="PF04301">
    <property type="entry name" value="BioG"/>
    <property type="match status" value="1"/>
</dbReference>
<dbReference type="EMBL" id="QBIU01000002">
    <property type="protein sequence ID" value="MWV70571.1"/>
    <property type="molecule type" value="Genomic_DNA"/>
</dbReference>
<dbReference type="SUPFAM" id="SSF53474">
    <property type="entry name" value="alpha/beta-Hydrolases"/>
    <property type="match status" value="1"/>
</dbReference>
<evidence type="ECO:0000313" key="3">
    <source>
        <dbReference type="Proteomes" id="UP000029714"/>
    </source>
</evidence>
<protein>
    <submittedName>
        <fullName evidence="2">DUF452 family protein</fullName>
    </submittedName>
</protein>
<accession>A0A347W5N5</accession>
<organism evidence="2 3">
    <name type="scientific">Helicobacter saguini</name>
    <dbReference type="NCBI Taxonomy" id="1548018"/>
    <lineage>
        <taxon>Bacteria</taxon>
        <taxon>Pseudomonadati</taxon>
        <taxon>Campylobacterota</taxon>
        <taxon>Epsilonproteobacteria</taxon>
        <taxon>Campylobacterales</taxon>
        <taxon>Helicobacteraceae</taxon>
        <taxon>Helicobacter</taxon>
    </lineage>
</organism>
<reference evidence="2" key="3">
    <citation type="submission" date="2018-04" db="EMBL/GenBank/DDBJ databases">
        <authorList>
            <person name="Sheh A."/>
            <person name="Shen Z."/>
            <person name="Mannion A.J."/>
            <person name="Fox J.G."/>
        </authorList>
    </citation>
    <scope>NUCLEOTIDE SEQUENCE</scope>
    <source>
        <strain evidence="2">MIT 97-6194</strain>
    </source>
</reference>
<dbReference type="InterPro" id="IPR007398">
    <property type="entry name" value="BioG"/>
</dbReference>
<evidence type="ECO:0000313" key="4">
    <source>
        <dbReference type="Proteomes" id="UP000477070"/>
    </source>
</evidence>
<dbReference type="EMBL" id="JRMP02000005">
    <property type="protein sequence ID" value="TLD94775.1"/>
    <property type="molecule type" value="Genomic_DNA"/>
</dbReference>
<dbReference type="InterPro" id="IPR029058">
    <property type="entry name" value="AB_hydrolase_fold"/>
</dbReference>
<reference evidence="2 3" key="2">
    <citation type="journal article" date="2016" name="Infect. Immun.">
        <title>Helicobacter saguini, a Novel Helicobacter Isolated from Cotton-Top Tamarins with Ulcerative Colitis, Has Proinflammatory Properties and Induces Typhlocolitis and Dysplasia in Gnotobiotic IL-10-/- Mice.</title>
        <authorList>
            <person name="Shen Z."/>
            <person name="Mannion A."/>
            <person name="Whary M.T."/>
            <person name="Muthupalani S."/>
            <person name="Sheh A."/>
            <person name="Feng Y."/>
            <person name="Gong G."/>
            <person name="Vandamme P."/>
            <person name="Holcombe H.R."/>
            <person name="Paster B.J."/>
            <person name="Fox J.G."/>
        </authorList>
    </citation>
    <scope>NUCLEOTIDE SEQUENCE [LARGE SCALE GENOMIC DNA]</scope>
    <source>
        <strain evidence="2 3">MIT 97-6194</strain>
    </source>
</reference>
<evidence type="ECO:0000313" key="1">
    <source>
        <dbReference type="EMBL" id="MWV70571.1"/>
    </source>
</evidence>
<gene>
    <name evidence="1" type="ORF">DCO61_11370</name>
    <name evidence="2" type="ORF">LS64_004525</name>
</gene>
<evidence type="ECO:0000313" key="2">
    <source>
        <dbReference type="EMBL" id="TLD94775.1"/>
    </source>
</evidence>
<dbReference type="AlphaFoldDB" id="A0A347W5N5"/>
<dbReference type="RefSeq" id="WP_052062419.1">
    <property type="nucleotide sequence ID" value="NZ_JRMP02000005.1"/>
</dbReference>
<proteinExistence type="predicted"/>